<evidence type="ECO:0000256" key="1">
    <source>
        <dbReference type="ARBA" id="ARBA00022723"/>
    </source>
</evidence>
<dbReference type="InterPro" id="IPR036163">
    <property type="entry name" value="HMA_dom_sf"/>
</dbReference>
<dbReference type="PRINTS" id="PR00944">
    <property type="entry name" value="CUEXPORT"/>
</dbReference>
<reference evidence="4" key="1">
    <citation type="journal article" date="2013" name="Stand. Genomic Sci.">
        <title>Genome sequence of the thermophilic fresh-water bacterium Spirochaeta caldaria type strain (H1(T)), reclassification of Spirochaeta caldaria, Spirochaeta stenostrepta, and Spirochaeta zuelzerae in the genus Treponema as Treponema caldaria comb. nov., Treponema stenostrepta comb. nov., and Treponema zuelzerae comb. nov., and emendation of the genus Treponema.</title>
        <authorList>
            <person name="Abt B."/>
            <person name="Goker M."/>
            <person name="Scheuner C."/>
            <person name="Han C."/>
            <person name="Lu M."/>
            <person name="Misra M."/>
            <person name="Lapidus A."/>
            <person name="Nolan M."/>
            <person name="Lucas S."/>
            <person name="Hammon N."/>
            <person name="Deshpande S."/>
            <person name="Cheng J.F."/>
            <person name="Tapia R."/>
            <person name="Goodwin L.A."/>
            <person name="Pitluck S."/>
            <person name="Liolios K."/>
            <person name="Pagani I."/>
            <person name="Ivanova N."/>
            <person name="Mavromatis K."/>
            <person name="Mikhailova N."/>
            <person name="Huntemann M."/>
            <person name="Pati A."/>
            <person name="Chen A."/>
            <person name="Palaniappan K."/>
            <person name="Land M."/>
            <person name="Hauser L."/>
            <person name="Jeffries C.D."/>
            <person name="Rohde M."/>
            <person name="Spring S."/>
            <person name="Gronow S."/>
            <person name="Detter J.C."/>
            <person name="Bristow J."/>
            <person name="Eisen J.A."/>
            <person name="Markowitz V."/>
            <person name="Hugenholtz P."/>
            <person name="Kyrpides N.C."/>
            <person name="Woyke T."/>
            <person name="Klenk H.P."/>
        </authorList>
    </citation>
    <scope>NUCLEOTIDE SEQUENCE</scope>
    <source>
        <strain evidence="4">ATCC 51460 / DSM 7334 / H1</strain>
    </source>
</reference>
<dbReference type="InterPro" id="IPR006121">
    <property type="entry name" value="HMA_dom"/>
</dbReference>
<dbReference type="InterPro" id="IPR017969">
    <property type="entry name" value="Heavy-metal-associated_CS"/>
</dbReference>
<dbReference type="EMBL" id="CP002868">
    <property type="protein sequence ID" value="AEJ20623.1"/>
    <property type="molecule type" value="Genomic_DNA"/>
</dbReference>
<dbReference type="PROSITE" id="PS50846">
    <property type="entry name" value="HMA_2"/>
    <property type="match status" value="1"/>
</dbReference>
<dbReference type="PROSITE" id="PS01047">
    <property type="entry name" value="HMA_1"/>
    <property type="match status" value="1"/>
</dbReference>
<dbReference type="CDD" id="cd00371">
    <property type="entry name" value="HMA"/>
    <property type="match status" value="1"/>
</dbReference>
<dbReference type="AlphaFoldDB" id="F8F4H6"/>
<dbReference type="GO" id="GO:0006825">
    <property type="term" value="P:copper ion transport"/>
    <property type="evidence" value="ECO:0007669"/>
    <property type="project" value="InterPro"/>
</dbReference>
<dbReference type="SUPFAM" id="SSF55008">
    <property type="entry name" value="HMA, heavy metal-associated domain"/>
    <property type="match status" value="1"/>
</dbReference>
<dbReference type="RefSeq" id="WP_013969902.1">
    <property type="nucleotide sequence ID" value="NC_015732.1"/>
</dbReference>
<dbReference type="Proteomes" id="UP000000503">
    <property type="component" value="Chromosome"/>
</dbReference>
<dbReference type="Pfam" id="PF00403">
    <property type="entry name" value="HMA"/>
    <property type="match status" value="1"/>
</dbReference>
<organism evidence="3 4">
    <name type="scientific">Gracilinema caldarium (strain ATCC 51460 / DSM 7334 / H1)</name>
    <name type="common">Treponema caldarium</name>
    <dbReference type="NCBI Taxonomy" id="744872"/>
    <lineage>
        <taxon>Bacteria</taxon>
        <taxon>Pseudomonadati</taxon>
        <taxon>Spirochaetota</taxon>
        <taxon>Spirochaetia</taxon>
        <taxon>Spirochaetales</taxon>
        <taxon>Breznakiellaceae</taxon>
        <taxon>Gracilinema</taxon>
    </lineage>
</organism>
<protein>
    <submittedName>
        <fullName evidence="3">Heavy metal transport/detoxification protein</fullName>
    </submittedName>
</protein>
<gene>
    <name evidence="3" type="ordered locus">Spica_2519</name>
</gene>
<feature type="domain" description="HMA" evidence="2">
    <location>
        <begin position="1"/>
        <end position="65"/>
    </location>
</feature>
<evidence type="ECO:0000313" key="3">
    <source>
        <dbReference type="EMBL" id="AEJ20623.1"/>
    </source>
</evidence>
<dbReference type="KEGG" id="scd:Spica_2519"/>
<dbReference type="InterPro" id="IPR000428">
    <property type="entry name" value="Cu-bd"/>
</dbReference>
<dbReference type="Gene3D" id="3.30.70.100">
    <property type="match status" value="1"/>
</dbReference>
<evidence type="ECO:0000313" key="4">
    <source>
        <dbReference type="Proteomes" id="UP000000503"/>
    </source>
</evidence>
<dbReference type="STRING" id="744872.Spica_2519"/>
<keyword evidence="4" id="KW-1185">Reference proteome</keyword>
<dbReference type="OrthoDB" id="9813965at2"/>
<evidence type="ECO:0000259" key="2">
    <source>
        <dbReference type="PROSITE" id="PS50846"/>
    </source>
</evidence>
<accession>F8F4H6</accession>
<dbReference type="eggNOG" id="COG2608">
    <property type="taxonomic scope" value="Bacteria"/>
</dbReference>
<proteinExistence type="predicted"/>
<dbReference type="HOGENOM" id="CLU_134973_6_2_12"/>
<keyword evidence="1" id="KW-0479">Metal-binding</keyword>
<dbReference type="FunFam" id="3.30.70.100:FF:000001">
    <property type="entry name" value="ATPase copper transporting beta"/>
    <property type="match status" value="1"/>
</dbReference>
<sequence>MTKTLEIEGMTCKHCVMHVTNALKAVAGVTTVQVDLAGNKAVVEGSNLDDQALKDAVADAGYEVVAIHE</sequence>
<dbReference type="GO" id="GO:0005507">
    <property type="term" value="F:copper ion binding"/>
    <property type="evidence" value="ECO:0007669"/>
    <property type="project" value="InterPro"/>
</dbReference>
<name>F8F4H6_GRAC1</name>